<name>W4L782_ENTF1</name>
<evidence type="ECO:0000313" key="3">
    <source>
        <dbReference type="Proteomes" id="UP000019141"/>
    </source>
</evidence>
<accession>W4L782</accession>
<comment type="caution">
    <text evidence="2">The sequence shown here is derived from an EMBL/GenBank/DDBJ whole genome shotgun (WGS) entry which is preliminary data.</text>
</comment>
<evidence type="ECO:0000313" key="2">
    <source>
        <dbReference type="EMBL" id="ETW93877.1"/>
    </source>
</evidence>
<organism evidence="2 3">
    <name type="scientific">Entotheonella factor</name>
    <dbReference type="NCBI Taxonomy" id="1429438"/>
    <lineage>
        <taxon>Bacteria</taxon>
        <taxon>Pseudomonadati</taxon>
        <taxon>Nitrospinota/Tectimicrobiota group</taxon>
        <taxon>Candidatus Tectimicrobiota</taxon>
        <taxon>Candidatus Entotheonellia</taxon>
        <taxon>Candidatus Entotheonellales</taxon>
        <taxon>Candidatus Entotheonellaceae</taxon>
        <taxon>Candidatus Entotheonella</taxon>
    </lineage>
</organism>
<dbReference type="AlphaFoldDB" id="W4L782"/>
<keyword evidence="3" id="KW-1185">Reference proteome</keyword>
<dbReference type="HOGENOM" id="CLU_2022496_0_0_7"/>
<feature type="compositionally biased region" description="Basic and acidic residues" evidence="1">
    <location>
        <begin position="33"/>
        <end position="46"/>
    </location>
</feature>
<reference evidence="2 3" key="1">
    <citation type="journal article" date="2014" name="Nature">
        <title>An environmental bacterial taxon with a large and distinct metabolic repertoire.</title>
        <authorList>
            <person name="Wilson M.C."/>
            <person name="Mori T."/>
            <person name="Ruckert C."/>
            <person name="Uria A.R."/>
            <person name="Helf M.J."/>
            <person name="Takada K."/>
            <person name="Gernert C."/>
            <person name="Steffens U.A."/>
            <person name="Heycke N."/>
            <person name="Schmitt S."/>
            <person name="Rinke C."/>
            <person name="Helfrich E.J."/>
            <person name="Brachmann A.O."/>
            <person name="Gurgui C."/>
            <person name="Wakimoto T."/>
            <person name="Kracht M."/>
            <person name="Crusemann M."/>
            <person name="Hentschel U."/>
            <person name="Abe I."/>
            <person name="Matsunaga S."/>
            <person name="Kalinowski J."/>
            <person name="Takeyama H."/>
            <person name="Piel J."/>
        </authorList>
    </citation>
    <scope>NUCLEOTIDE SEQUENCE [LARGE SCALE GENOMIC DNA]</scope>
    <source>
        <strain evidence="3">TSY1</strain>
    </source>
</reference>
<protein>
    <submittedName>
        <fullName evidence="2">Uncharacterized protein</fullName>
    </submittedName>
</protein>
<dbReference type="EMBL" id="AZHW01001159">
    <property type="protein sequence ID" value="ETW93877.1"/>
    <property type="molecule type" value="Genomic_DNA"/>
</dbReference>
<feature type="region of interest" description="Disordered" evidence="1">
    <location>
        <begin position="99"/>
        <end position="122"/>
    </location>
</feature>
<evidence type="ECO:0000256" key="1">
    <source>
        <dbReference type="SAM" id="MobiDB-lite"/>
    </source>
</evidence>
<sequence>MRRRLVIRSGPVARRQRARVAGDDGMAVQAAGDDERRGGGRAERGDAGVGVDCAEVRSTAWVWGAGSPAGIRFCASSGGALPQAVQAGAGGGEPVKLWQPSQKVPQKSLWPQKGGVEGRVSL</sequence>
<proteinExistence type="predicted"/>
<dbReference type="Proteomes" id="UP000019141">
    <property type="component" value="Unassembled WGS sequence"/>
</dbReference>
<gene>
    <name evidence="2" type="ORF">ETSY1_37335</name>
</gene>
<feature type="region of interest" description="Disordered" evidence="1">
    <location>
        <begin position="1"/>
        <end position="48"/>
    </location>
</feature>